<evidence type="ECO:0000313" key="2">
    <source>
        <dbReference type="Proteomes" id="UP000297299"/>
    </source>
</evidence>
<name>A0A4Y8D6B8_9HELO</name>
<dbReference type="Proteomes" id="UP000297299">
    <property type="component" value="Unassembled WGS sequence"/>
</dbReference>
<reference evidence="1 2" key="1">
    <citation type="submission" date="2017-11" db="EMBL/GenBank/DDBJ databases">
        <title>Comparative genomics of Botrytis spp.</title>
        <authorList>
            <person name="Valero-Jimenez C.A."/>
            <person name="Tapia P."/>
            <person name="Veloso J."/>
            <person name="Silva-Moreno E."/>
            <person name="Staats M."/>
            <person name="Valdes J.H."/>
            <person name="Van Kan J.A.L."/>
        </authorList>
    </citation>
    <scope>NUCLEOTIDE SEQUENCE [LARGE SCALE GENOMIC DNA]</scope>
    <source>
        <strain evidence="1 2">MUCL2830</strain>
    </source>
</reference>
<proteinExistence type="predicted"/>
<organism evidence="1 2">
    <name type="scientific">Botryotinia calthae</name>
    <dbReference type="NCBI Taxonomy" id="38488"/>
    <lineage>
        <taxon>Eukaryota</taxon>
        <taxon>Fungi</taxon>
        <taxon>Dikarya</taxon>
        <taxon>Ascomycota</taxon>
        <taxon>Pezizomycotina</taxon>
        <taxon>Leotiomycetes</taxon>
        <taxon>Helotiales</taxon>
        <taxon>Sclerotiniaceae</taxon>
        <taxon>Botryotinia</taxon>
    </lineage>
</organism>
<keyword evidence="2" id="KW-1185">Reference proteome</keyword>
<sequence length="68" mass="7478">MGIDLYGRLPYPIEALRGGYPAALTGIMVPVGERWLIGQRNNFYAGTLTNVRQKMQGLVAAIEISEII</sequence>
<gene>
    <name evidence="1" type="ORF">BOTCAL_0100g00290</name>
</gene>
<dbReference type="EMBL" id="PHWZ01000100">
    <property type="protein sequence ID" value="TEY71165.1"/>
    <property type="molecule type" value="Genomic_DNA"/>
</dbReference>
<protein>
    <submittedName>
        <fullName evidence="1">Uncharacterized protein</fullName>
    </submittedName>
</protein>
<evidence type="ECO:0000313" key="1">
    <source>
        <dbReference type="EMBL" id="TEY71165.1"/>
    </source>
</evidence>
<dbReference type="AlphaFoldDB" id="A0A4Y8D6B8"/>
<comment type="caution">
    <text evidence="1">The sequence shown here is derived from an EMBL/GenBank/DDBJ whole genome shotgun (WGS) entry which is preliminary data.</text>
</comment>
<accession>A0A4Y8D6B8</accession>